<keyword evidence="2 3" id="KW-0040">ANK repeat</keyword>
<name>A0A135SPJ5_9PEZI</name>
<gene>
    <name evidence="4" type="ORF">CSIM01_08169</name>
</gene>
<feature type="repeat" description="ANK" evidence="3">
    <location>
        <begin position="229"/>
        <end position="261"/>
    </location>
</feature>
<dbReference type="Pfam" id="PF00023">
    <property type="entry name" value="Ank"/>
    <property type="match status" value="1"/>
</dbReference>
<comment type="caution">
    <text evidence="4">The sequence shown here is derived from an EMBL/GenBank/DDBJ whole genome shotgun (WGS) entry which is preliminary data.</text>
</comment>
<dbReference type="Proteomes" id="UP000070328">
    <property type="component" value="Unassembled WGS sequence"/>
</dbReference>
<dbReference type="OrthoDB" id="194358at2759"/>
<dbReference type="GO" id="GO:0000976">
    <property type="term" value="F:transcription cis-regulatory region binding"/>
    <property type="evidence" value="ECO:0007669"/>
    <property type="project" value="TreeGrafter"/>
</dbReference>
<dbReference type="GO" id="GO:0045944">
    <property type="term" value="P:positive regulation of transcription by RNA polymerase II"/>
    <property type="evidence" value="ECO:0007669"/>
    <property type="project" value="TreeGrafter"/>
</dbReference>
<dbReference type="SUPFAM" id="SSF48403">
    <property type="entry name" value="Ankyrin repeat"/>
    <property type="match status" value="1"/>
</dbReference>
<dbReference type="InterPro" id="IPR002110">
    <property type="entry name" value="Ankyrin_rpt"/>
</dbReference>
<evidence type="ECO:0000313" key="4">
    <source>
        <dbReference type="EMBL" id="KXH37806.1"/>
    </source>
</evidence>
<dbReference type="Pfam" id="PF12796">
    <property type="entry name" value="Ank_2"/>
    <property type="match status" value="3"/>
</dbReference>
<dbReference type="GO" id="GO:0005634">
    <property type="term" value="C:nucleus"/>
    <property type="evidence" value="ECO:0007669"/>
    <property type="project" value="TreeGrafter"/>
</dbReference>
<dbReference type="AlphaFoldDB" id="A0A135SPJ5"/>
<dbReference type="PROSITE" id="PS50297">
    <property type="entry name" value="ANK_REP_REGION"/>
    <property type="match status" value="3"/>
</dbReference>
<accession>A0A135SPJ5</accession>
<dbReference type="PANTHER" id="PTHR24193:SF121">
    <property type="entry name" value="ADA2A-CONTAINING COMPLEX COMPONENT 3, ISOFORM D"/>
    <property type="match status" value="1"/>
</dbReference>
<feature type="repeat" description="ANK" evidence="3">
    <location>
        <begin position="427"/>
        <end position="459"/>
    </location>
</feature>
<reference evidence="4 5" key="1">
    <citation type="submission" date="2014-02" db="EMBL/GenBank/DDBJ databases">
        <title>The genome sequence of Colletotrichum simmondsii CBS122122.</title>
        <authorList>
            <person name="Baroncelli R."/>
            <person name="Thon M.R."/>
        </authorList>
    </citation>
    <scope>NUCLEOTIDE SEQUENCE [LARGE SCALE GENOMIC DNA]</scope>
    <source>
        <strain evidence="4 5">CBS122122</strain>
    </source>
</reference>
<dbReference type="PANTHER" id="PTHR24193">
    <property type="entry name" value="ANKYRIN REPEAT PROTEIN"/>
    <property type="match status" value="1"/>
</dbReference>
<dbReference type="InterPro" id="IPR036770">
    <property type="entry name" value="Ankyrin_rpt-contain_sf"/>
</dbReference>
<keyword evidence="5" id="KW-1185">Reference proteome</keyword>
<evidence type="ECO:0000256" key="2">
    <source>
        <dbReference type="ARBA" id="ARBA00023043"/>
    </source>
</evidence>
<dbReference type="Gene3D" id="1.25.40.20">
    <property type="entry name" value="Ankyrin repeat-containing domain"/>
    <property type="match status" value="2"/>
</dbReference>
<dbReference type="InterPro" id="IPR050663">
    <property type="entry name" value="Ankyrin-SOCS_Box"/>
</dbReference>
<protein>
    <submittedName>
        <fullName evidence="4">Uncharacterized protein</fullName>
    </submittedName>
</protein>
<evidence type="ECO:0000256" key="3">
    <source>
        <dbReference type="PROSITE-ProRule" id="PRU00023"/>
    </source>
</evidence>
<dbReference type="EMBL" id="JFBX01000477">
    <property type="protein sequence ID" value="KXH37806.1"/>
    <property type="molecule type" value="Genomic_DNA"/>
</dbReference>
<sequence>MTFPLENDISTQATVIFVDFLRQVSLAADLAEKHMKECDKEQLSGLWTVSSLKKTLESELLSSFDGPLGVEPTFTALLQMYEDQGRPWKCNFSEKPESHSKTSDSYQGKLKLTSLHEAARSQNMGRIAEAIDDAEDVSARDILGWTPLHYGVRQHDVVTALLRSPRTDINAQDLIEWTPLHYACKSQEKADEKIDYEAARLYGTVGSMHYNTILRLLDRGADINAQGRDGVAPIHCTAMTGFVEAVKLLTKAGADINVLDGSGKTALHWAAFYGKQATVEYLWNIAKRTLRDREGRTSLHLAVISGEWETARWFINNDADVMARDQYMRIPLHQAAWDGMLDVVQLMCEKSPTAANTSDSAGLTPLRCAVENGQEAVVQWLLEHTGAEVNHIWQGNSLVLSAIRGSHAGVVEVLIKHGASLTGRSRNGMSLLHESIRYGNEEITEMLLKAGVRDSSDDDGNSVIKMAKGVEK</sequence>
<dbReference type="PRINTS" id="PR01415">
    <property type="entry name" value="ANKYRIN"/>
</dbReference>
<feature type="repeat" description="ANK" evidence="3">
    <location>
        <begin position="294"/>
        <end position="326"/>
    </location>
</feature>
<proteinExistence type="predicted"/>
<evidence type="ECO:0000313" key="5">
    <source>
        <dbReference type="Proteomes" id="UP000070328"/>
    </source>
</evidence>
<feature type="repeat" description="ANK" evidence="3">
    <location>
        <begin position="394"/>
        <end position="426"/>
    </location>
</feature>
<keyword evidence="1" id="KW-0677">Repeat</keyword>
<evidence type="ECO:0000256" key="1">
    <source>
        <dbReference type="ARBA" id="ARBA00022737"/>
    </source>
</evidence>
<dbReference type="PROSITE" id="PS50088">
    <property type="entry name" value="ANK_REPEAT"/>
    <property type="match status" value="4"/>
</dbReference>
<organism evidence="4 5">
    <name type="scientific">Colletotrichum simmondsii</name>
    <dbReference type="NCBI Taxonomy" id="703756"/>
    <lineage>
        <taxon>Eukaryota</taxon>
        <taxon>Fungi</taxon>
        <taxon>Dikarya</taxon>
        <taxon>Ascomycota</taxon>
        <taxon>Pezizomycotina</taxon>
        <taxon>Sordariomycetes</taxon>
        <taxon>Hypocreomycetidae</taxon>
        <taxon>Glomerellales</taxon>
        <taxon>Glomerellaceae</taxon>
        <taxon>Colletotrichum</taxon>
        <taxon>Colletotrichum acutatum species complex</taxon>
    </lineage>
</organism>
<dbReference type="SMART" id="SM00248">
    <property type="entry name" value="ANK"/>
    <property type="match status" value="10"/>
</dbReference>